<dbReference type="eggNOG" id="ENOG5032TXS">
    <property type="taxonomic scope" value="Bacteria"/>
</dbReference>
<evidence type="ECO:0000313" key="2">
    <source>
        <dbReference type="EMBL" id="SET97781.1"/>
    </source>
</evidence>
<keyword evidence="3" id="KW-1185">Reference proteome</keyword>
<dbReference type="Proteomes" id="UP000181981">
    <property type="component" value="Unassembled WGS sequence"/>
</dbReference>
<dbReference type="InterPro" id="IPR046724">
    <property type="entry name" value="DUF6616"/>
</dbReference>
<protein>
    <submittedName>
        <fullName evidence="2">Uncharacterized protein</fullName>
    </submittedName>
</protein>
<evidence type="ECO:0000313" key="1">
    <source>
        <dbReference type="EMBL" id="AHW62079.1"/>
    </source>
</evidence>
<sequence>MECFIELWSARDAWKQLSHKERALYLEQLEPHIQALLEKGVEIIGWGVNDVATTHRANFDFYAVWKFPTLDMKKEFEAVVMEANWYNYFHQENVSGELTTPGEIIGKLIVM</sequence>
<name>X5DLF3_9BACT</name>
<dbReference type="EMBL" id="CP007451">
    <property type="protein sequence ID" value="AHW62079.1"/>
    <property type="molecule type" value="Genomic_DNA"/>
</dbReference>
<dbReference type="Pfam" id="PF20321">
    <property type="entry name" value="DUF6616"/>
    <property type="match status" value="1"/>
</dbReference>
<dbReference type="HOGENOM" id="CLU_171766_0_0_10"/>
<dbReference type="RefSeq" id="WP_038559953.1">
    <property type="nucleotide sequence ID" value="NZ_FOHT01000033.1"/>
</dbReference>
<evidence type="ECO:0000313" key="4">
    <source>
        <dbReference type="Proteomes" id="UP000181981"/>
    </source>
</evidence>
<reference evidence="1 3" key="1">
    <citation type="submission" date="2014-03" db="EMBL/GenBank/DDBJ databases">
        <title>Complete genome sequence of a deeply braunched marine Bacteroidia bacterium Draconibacterium orientale type strain FH5T.</title>
        <authorList>
            <person name="Li X."/>
            <person name="Wang X."/>
            <person name="Xie Z."/>
            <person name="Du Z."/>
            <person name="Chen G."/>
        </authorList>
    </citation>
    <scope>NUCLEOTIDE SEQUENCE [LARGE SCALE GENOMIC DNA]</scope>
    <source>
        <strain evidence="1 3">FH5</strain>
    </source>
</reference>
<dbReference type="KEGG" id="dori:FH5T_14715"/>
<evidence type="ECO:0000313" key="3">
    <source>
        <dbReference type="Proteomes" id="UP000023772"/>
    </source>
</evidence>
<accession>X5DLF3</accession>
<organism evidence="2 4">
    <name type="scientific">Draconibacterium orientale</name>
    <dbReference type="NCBI Taxonomy" id="1168034"/>
    <lineage>
        <taxon>Bacteria</taxon>
        <taxon>Pseudomonadati</taxon>
        <taxon>Bacteroidota</taxon>
        <taxon>Bacteroidia</taxon>
        <taxon>Marinilabiliales</taxon>
        <taxon>Prolixibacteraceae</taxon>
        <taxon>Draconibacterium</taxon>
    </lineage>
</organism>
<dbReference type="Proteomes" id="UP000023772">
    <property type="component" value="Chromosome"/>
</dbReference>
<reference evidence="2 4" key="2">
    <citation type="submission" date="2016-10" db="EMBL/GenBank/DDBJ databases">
        <authorList>
            <person name="de Groot N.N."/>
        </authorList>
    </citation>
    <scope>NUCLEOTIDE SEQUENCE [LARGE SCALE GENOMIC DNA]</scope>
    <source>
        <strain evidence="2 4">DSM 25947</strain>
    </source>
</reference>
<dbReference type="OrthoDB" id="670883at2"/>
<dbReference type="AlphaFoldDB" id="X5DLF3"/>
<proteinExistence type="predicted"/>
<gene>
    <name evidence="1" type="ORF">FH5T_14715</name>
    <name evidence="2" type="ORF">SAMN05444285_1333</name>
</gene>
<dbReference type="EMBL" id="FOHT01000033">
    <property type="protein sequence ID" value="SET97781.1"/>
    <property type="molecule type" value="Genomic_DNA"/>
</dbReference>